<comment type="caution">
    <text evidence="1">The sequence shown here is derived from an EMBL/GenBank/DDBJ whole genome shotgun (WGS) entry which is preliminary data.</text>
</comment>
<evidence type="ECO:0000313" key="1">
    <source>
        <dbReference type="EMBL" id="MBW6435796.1"/>
    </source>
</evidence>
<accession>A0ABS7B432</accession>
<organism evidence="1 2">
    <name type="scientific">Actinoplanes hulinensis</name>
    <dbReference type="NCBI Taxonomy" id="1144547"/>
    <lineage>
        <taxon>Bacteria</taxon>
        <taxon>Bacillati</taxon>
        <taxon>Actinomycetota</taxon>
        <taxon>Actinomycetes</taxon>
        <taxon>Micromonosporales</taxon>
        <taxon>Micromonosporaceae</taxon>
        <taxon>Actinoplanes</taxon>
    </lineage>
</organism>
<dbReference type="EMBL" id="JAHXZI010000009">
    <property type="protein sequence ID" value="MBW6435796.1"/>
    <property type="molecule type" value="Genomic_DNA"/>
</dbReference>
<name>A0ABS7B432_9ACTN</name>
<evidence type="ECO:0000313" key="2">
    <source>
        <dbReference type="Proteomes" id="UP001519863"/>
    </source>
</evidence>
<dbReference type="RefSeq" id="WP_220145217.1">
    <property type="nucleotide sequence ID" value="NZ_JAHXZI010000009.1"/>
</dbReference>
<sequence length="69" mass="7969">MTGRCSYPSRRSFSGPTPWWPALTGRRALRFYLALPDHTRQLLRYGLDEPDLTGEGRYRFIDVILGLTP</sequence>
<reference evidence="1 2" key="1">
    <citation type="journal article" date="2013" name="Antonie Van Leeuwenhoek">
        <title>Actinoplanes hulinensis sp. nov., a novel actinomycete isolated from soybean root (Glycine max (L.) Merr).</title>
        <authorList>
            <person name="Shen Y."/>
            <person name="Liu C."/>
            <person name="Wang X."/>
            <person name="Zhao J."/>
            <person name="Jia F."/>
            <person name="Zhang Y."/>
            <person name="Wang L."/>
            <person name="Yang D."/>
            <person name="Xiang W."/>
        </authorList>
    </citation>
    <scope>NUCLEOTIDE SEQUENCE [LARGE SCALE GENOMIC DNA]</scope>
    <source>
        <strain evidence="1 2">NEAU-M9</strain>
    </source>
</reference>
<gene>
    <name evidence="1" type="ORF">KZ829_18810</name>
</gene>
<keyword evidence="2" id="KW-1185">Reference proteome</keyword>
<protein>
    <submittedName>
        <fullName evidence="1">Uncharacterized protein</fullName>
    </submittedName>
</protein>
<dbReference type="Proteomes" id="UP001519863">
    <property type="component" value="Unassembled WGS sequence"/>
</dbReference>
<proteinExistence type="predicted"/>